<evidence type="ECO:0000259" key="6">
    <source>
        <dbReference type="Pfam" id="PF01778"/>
    </source>
</evidence>
<dbReference type="GO" id="GO:0005840">
    <property type="term" value="C:ribosome"/>
    <property type="evidence" value="ECO:0007669"/>
    <property type="project" value="UniProtKB-KW"/>
</dbReference>
<keyword evidence="3" id="KW-0687">Ribonucleoprotein</keyword>
<organism evidence="7 8">
    <name type="scientific">Paraglomus occultum</name>
    <dbReference type="NCBI Taxonomy" id="144539"/>
    <lineage>
        <taxon>Eukaryota</taxon>
        <taxon>Fungi</taxon>
        <taxon>Fungi incertae sedis</taxon>
        <taxon>Mucoromycota</taxon>
        <taxon>Glomeromycotina</taxon>
        <taxon>Glomeromycetes</taxon>
        <taxon>Paraglomerales</taxon>
        <taxon>Paraglomeraceae</taxon>
        <taxon>Paraglomus</taxon>
    </lineage>
</organism>
<dbReference type="InterPro" id="IPR029004">
    <property type="entry name" value="Ribosomal_eL28/Mak16"/>
</dbReference>
<keyword evidence="2" id="KW-0689">Ribosomal protein</keyword>
<evidence type="ECO:0000256" key="2">
    <source>
        <dbReference type="ARBA" id="ARBA00022980"/>
    </source>
</evidence>
<feature type="domain" description="Ribosomal eL28/Mak16" evidence="6">
    <location>
        <begin position="5"/>
        <end position="123"/>
    </location>
</feature>
<dbReference type="PANTHER" id="PTHR10544">
    <property type="entry name" value="60S RIBOSOMAL PROTEIN L28"/>
    <property type="match status" value="1"/>
</dbReference>
<dbReference type="GO" id="GO:0003735">
    <property type="term" value="F:structural constituent of ribosome"/>
    <property type="evidence" value="ECO:0007669"/>
    <property type="project" value="InterPro"/>
</dbReference>
<dbReference type="InterPro" id="IPR002672">
    <property type="entry name" value="Ribosomal_eL28"/>
</dbReference>
<evidence type="ECO:0000256" key="5">
    <source>
        <dbReference type="SAM" id="SignalP"/>
    </source>
</evidence>
<accession>A0A9N8W1J6</accession>
<dbReference type="Proteomes" id="UP000789572">
    <property type="component" value="Unassembled WGS sequence"/>
</dbReference>
<keyword evidence="5" id="KW-0732">Signal</keyword>
<dbReference type="GO" id="GO:0006412">
    <property type="term" value="P:translation"/>
    <property type="evidence" value="ECO:0007669"/>
    <property type="project" value="InterPro"/>
</dbReference>
<feature type="chain" id="PRO_5040387013" evidence="5">
    <location>
        <begin position="21"/>
        <end position="158"/>
    </location>
</feature>
<feature type="region of interest" description="Disordered" evidence="4">
    <location>
        <begin position="121"/>
        <end position="158"/>
    </location>
</feature>
<feature type="signal peptide" evidence="5">
    <location>
        <begin position="1"/>
        <end position="20"/>
    </location>
</feature>
<dbReference type="GO" id="GO:1990904">
    <property type="term" value="C:ribonucleoprotein complex"/>
    <property type="evidence" value="ECO:0007669"/>
    <property type="project" value="UniProtKB-KW"/>
</dbReference>
<comment type="caution">
    <text evidence="7">The sequence shown here is derived from an EMBL/GenBank/DDBJ whole genome shotgun (WGS) entry which is preliminary data.</text>
</comment>
<reference evidence="7" key="1">
    <citation type="submission" date="2021-06" db="EMBL/GenBank/DDBJ databases">
        <authorList>
            <person name="Kallberg Y."/>
            <person name="Tangrot J."/>
            <person name="Rosling A."/>
        </authorList>
    </citation>
    <scope>NUCLEOTIDE SEQUENCE</scope>
    <source>
        <strain evidence="7">IA702</strain>
    </source>
</reference>
<evidence type="ECO:0000256" key="4">
    <source>
        <dbReference type="SAM" id="MobiDB-lite"/>
    </source>
</evidence>
<protein>
    <submittedName>
        <fullName evidence="7">8317_t:CDS:1</fullName>
    </submittedName>
</protein>
<evidence type="ECO:0000313" key="8">
    <source>
        <dbReference type="Proteomes" id="UP000789572"/>
    </source>
</evidence>
<dbReference type="OrthoDB" id="338850at2759"/>
<gene>
    <name evidence="7" type="ORF">POCULU_LOCUS887</name>
</gene>
<comment type="similarity">
    <text evidence="1">Belongs to the eukaryotic ribosomal protein eL28 family.</text>
</comment>
<evidence type="ECO:0000256" key="1">
    <source>
        <dbReference type="ARBA" id="ARBA00007926"/>
    </source>
</evidence>
<dbReference type="Gene3D" id="3.30.390.110">
    <property type="match status" value="1"/>
</dbReference>
<name>A0A9N8W1J6_9GLOM</name>
<dbReference type="EMBL" id="CAJVPJ010000054">
    <property type="protein sequence ID" value="CAG8467840.1"/>
    <property type="molecule type" value="Genomic_DNA"/>
</dbReference>
<dbReference type="Pfam" id="PF01778">
    <property type="entry name" value="Ribosomal_L28e"/>
    <property type="match status" value="1"/>
</dbReference>
<proteinExistence type="inferred from homology"/>
<keyword evidence="8" id="KW-1185">Reference proteome</keyword>
<evidence type="ECO:0000256" key="3">
    <source>
        <dbReference type="ARBA" id="ARBA00023274"/>
    </source>
</evidence>
<feature type="compositionally biased region" description="Basic residues" evidence="4">
    <location>
        <begin position="127"/>
        <end position="141"/>
    </location>
</feature>
<dbReference type="AlphaFoldDB" id="A0A9N8W1J6"/>
<evidence type="ECO:0000313" key="7">
    <source>
        <dbReference type="EMBL" id="CAG8467840.1"/>
    </source>
</evidence>
<sequence length="158" mass="17783">MDPDLVWLAILFAVWMLKNASRNGVQLSAERNNLTNLNSFKYSGIANRKAIGVTEAREGKGVVVSTKKTKVSERKPADKIHTVTLRRGVRRAAKSVTNSLTRSYYRPDLQKETLARISAIYESQKPIKSHPAKEGRRHTKGRSQPEEISQPEEVSQQV</sequence>